<feature type="compositionally biased region" description="Gly residues" evidence="1">
    <location>
        <begin position="474"/>
        <end position="485"/>
    </location>
</feature>
<dbReference type="AlphaFoldDB" id="A0A2J6T0Q5"/>
<organism evidence="2 3">
    <name type="scientific">Hyaloscypha bicolor E</name>
    <dbReference type="NCBI Taxonomy" id="1095630"/>
    <lineage>
        <taxon>Eukaryota</taxon>
        <taxon>Fungi</taxon>
        <taxon>Dikarya</taxon>
        <taxon>Ascomycota</taxon>
        <taxon>Pezizomycotina</taxon>
        <taxon>Leotiomycetes</taxon>
        <taxon>Helotiales</taxon>
        <taxon>Hyaloscyphaceae</taxon>
        <taxon>Hyaloscypha</taxon>
        <taxon>Hyaloscypha bicolor</taxon>
    </lineage>
</organism>
<name>A0A2J6T0Q5_9HELO</name>
<dbReference type="GeneID" id="36586463"/>
<dbReference type="InterPro" id="IPR022025">
    <property type="entry name" value="Amidoligase_2"/>
</dbReference>
<dbReference type="PANTHER" id="PTHR36847:SF1">
    <property type="entry name" value="AMIDOLIGASE ENZYME"/>
    <property type="match status" value="1"/>
</dbReference>
<dbReference type="PANTHER" id="PTHR36847">
    <property type="entry name" value="AMIDOLIGASE ENZYME"/>
    <property type="match status" value="1"/>
</dbReference>
<dbReference type="STRING" id="1095630.A0A2J6T0Q5"/>
<dbReference type="InParanoid" id="A0A2J6T0Q5"/>
<feature type="compositionally biased region" description="Gly residues" evidence="1">
    <location>
        <begin position="522"/>
        <end position="531"/>
    </location>
</feature>
<feature type="compositionally biased region" description="Low complexity" evidence="1">
    <location>
        <begin position="511"/>
        <end position="521"/>
    </location>
</feature>
<keyword evidence="3" id="KW-1185">Reference proteome</keyword>
<feature type="compositionally biased region" description="Basic and acidic residues" evidence="1">
    <location>
        <begin position="631"/>
        <end position="650"/>
    </location>
</feature>
<evidence type="ECO:0000256" key="1">
    <source>
        <dbReference type="SAM" id="MobiDB-lite"/>
    </source>
</evidence>
<evidence type="ECO:0000313" key="2">
    <source>
        <dbReference type="EMBL" id="PMD56604.1"/>
    </source>
</evidence>
<feature type="compositionally biased region" description="Basic and acidic residues" evidence="1">
    <location>
        <begin position="597"/>
        <end position="606"/>
    </location>
</feature>
<reference evidence="2 3" key="1">
    <citation type="submission" date="2016-04" db="EMBL/GenBank/DDBJ databases">
        <title>A degradative enzymes factory behind the ericoid mycorrhizal symbiosis.</title>
        <authorList>
            <consortium name="DOE Joint Genome Institute"/>
            <person name="Martino E."/>
            <person name="Morin E."/>
            <person name="Grelet G."/>
            <person name="Kuo A."/>
            <person name="Kohler A."/>
            <person name="Daghino S."/>
            <person name="Barry K."/>
            <person name="Choi C."/>
            <person name="Cichocki N."/>
            <person name="Clum A."/>
            <person name="Copeland A."/>
            <person name="Hainaut M."/>
            <person name="Haridas S."/>
            <person name="Labutti K."/>
            <person name="Lindquist E."/>
            <person name="Lipzen A."/>
            <person name="Khouja H.-R."/>
            <person name="Murat C."/>
            <person name="Ohm R."/>
            <person name="Olson A."/>
            <person name="Spatafora J."/>
            <person name="Veneault-Fourrey C."/>
            <person name="Henrissat B."/>
            <person name="Grigoriev I."/>
            <person name="Martin F."/>
            <person name="Perotto S."/>
        </authorList>
    </citation>
    <scope>NUCLEOTIDE SEQUENCE [LARGE SCALE GENOMIC DNA]</scope>
    <source>
        <strain evidence="2 3">E</strain>
    </source>
</reference>
<sequence>MDCTGEAPQGGAIDTHTERDDSAIIPLSNTRLTWGVELEFVFAFHESQLELSPVVLLDGVSHPSTPQKNLPYKFRRDTNGFKNEIPRVALPNRVYNSWGVYNEHRHSNKKTIPYQWQVHNILDKVLDEKCSTINHHIEMAHSIDEKEEIMYNEWLIMRDHSVCGVGSQNIPTWLPRVQSTTNWDSYGLELVSPIFGTDSNQGFNEIAQILEATKGTSSELTGAFITNQCGLHVHIQAPTDLQVLKELAVLAIVYESEISKLHPHCRRPEHLNARYNIESNRLRFLHKDKERRARHTYGDLDVSNTALARQPDDFLDTVREQINNCSDAKELALLMNWPNHGLGHELGNRSRQVNFTAAARPKTAPYTIEFRQARGALNATGVRKWVEFCIGLVRVAQFYVDNPGRFPMKSFKSFLVDGDEESVTERFYILDLMWDMGMSEEDKSYWRTRMARFAGKGGRLDRLDNEKEPEEGQEGQGISGDGGGSDSDDPGEGPSGGDGQGDNSGSGSQGGSDSRGNNSEGNNGGSSGGSGAQSPPPPNWRMKPSPKTGDKRPTGDDEENDEDQQGPGSKKQNMNGGGRSDSKGNSSRIDQSGGDSTRGDKSERSHVGGNKHSPKTGDKRPAGGDDDDEGHDGQQKLDSKRQRKESLKEGGEDEDKSGANHWLPLPQTNLARMATTLAVVLGYFAPFMAALFVSAAPAAPTLPEAPLDGEAPPSASAPVIPPDFGRPTEGMIAPIGSMSPDEAHVFLDSVWAVKDFDKRWWMAKWTDTNIQTPTGTRNFVCAINAILQSMRDQYPDSPYGEIEAHELLALFDRLVGRMVCNDEDDQELATVVDRWTGGEYQIIVVPDALNHNIAHRGGFLSQYPQQHLFGRNLYVHHQVVKNGKGGGHWESMFRRETHRGG</sequence>
<dbReference type="RefSeq" id="XP_024733508.1">
    <property type="nucleotide sequence ID" value="XM_024878386.1"/>
</dbReference>
<accession>A0A2J6T0Q5</accession>
<evidence type="ECO:0000313" key="3">
    <source>
        <dbReference type="Proteomes" id="UP000235371"/>
    </source>
</evidence>
<feature type="compositionally biased region" description="Gly residues" evidence="1">
    <location>
        <begin position="493"/>
        <end position="510"/>
    </location>
</feature>
<protein>
    <recommendedName>
        <fullName evidence="4">Amidoligase enzyme</fullName>
    </recommendedName>
</protein>
<feature type="region of interest" description="Disordered" evidence="1">
    <location>
        <begin position="457"/>
        <end position="661"/>
    </location>
</feature>
<dbReference type="Pfam" id="PF12224">
    <property type="entry name" value="Amidoligase_2"/>
    <property type="match status" value="1"/>
</dbReference>
<evidence type="ECO:0008006" key="4">
    <source>
        <dbReference type="Google" id="ProtNLM"/>
    </source>
</evidence>
<dbReference type="Proteomes" id="UP000235371">
    <property type="component" value="Unassembled WGS sequence"/>
</dbReference>
<dbReference type="EMBL" id="KZ613848">
    <property type="protein sequence ID" value="PMD56604.1"/>
    <property type="molecule type" value="Genomic_DNA"/>
</dbReference>
<feature type="compositionally biased region" description="Polar residues" evidence="1">
    <location>
        <begin position="583"/>
        <end position="595"/>
    </location>
</feature>
<gene>
    <name evidence="2" type="ORF">K444DRAFT_595247</name>
</gene>
<dbReference type="OrthoDB" id="412402at2759"/>
<proteinExistence type="predicted"/>